<name>A0ABW5RIA6_9MICO</name>
<dbReference type="EMBL" id="JBHUNF010000003">
    <property type="protein sequence ID" value="MFD2674793.1"/>
    <property type="molecule type" value="Genomic_DNA"/>
</dbReference>
<accession>A0ABW5RIA6</accession>
<keyword evidence="3" id="KW-1185">Reference proteome</keyword>
<organism evidence="2 3">
    <name type="scientific">Gulosibacter bifidus</name>
    <dbReference type="NCBI Taxonomy" id="272239"/>
    <lineage>
        <taxon>Bacteria</taxon>
        <taxon>Bacillati</taxon>
        <taxon>Actinomycetota</taxon>
        <taxon>Actinomycetes</taxon>
        <taxon>Micrococcales</taxon>
        <taxon>Microbacteriaceae</taxon>
        <taxon>Gulosibacter</taxon>
    </lineage>
</organism>
<evidence type="ECO:0000313" key="2">
    <source>
        <dbReference type="EMBL" id="MFD2674793.1"/>
    </source>
</evidence>
<dbReference type="RefSeq" id="WP_066056089.1">
    <property type="nucleotide sequence ID" value="NZ_JBHUNF010000003.1"/>
</dbReference>
<evidence type="ECO:0000256" key="1">
    <source>
        <dbReference type="SAM" id="MobiDB-lite"/>
    </source>
</evidence>
<sequence length="370" mass="40397">MGEEDTHDSGAEGKGSSQLSGFSAHVSPQLQTQINRSIGIIKGSALSGLKMPNLGLNASLFKDMGSTAKIFESQQKTLASILKTNSDSLSFIKGTGIKMPQGAMSALKLNQDFLGSYTQSILNSVDLGVSDTVNRAIAQFASIQADWLKHLAPTLANLKRSFYPENLQPIDGLRFESVQEVVMSDGIPLYGVPRTSIAQALLEADGRGRRREILGRRWRSISEDCRVVLNSCQSLATKAFRDSARAALDALDAGYYQAAQALAGSIIDAILNMYFGSERTKYTPHPAGKRTTAAYEEFGNRQFIAFAPIWTTYQQFHVNQGDSIPSTFSRNATAHTVSPRQYNRRNAIQGLMVACSLILRVHEEHEASRG</sequence>
<comment type="caution">
    <text evidence="2">The sequence shown here is derived from an EMBL/GenBank/DDBJ whole genome shotgun (WGS) entry which is preliminary data.</text>
</comment>
<dbReference type="Proteomes" id="UP001597453">
    <property type="component" value="Unassembled WGS sequence"/>
</dbReference>
<gene>
    <name evidence="2" type="ORF">ACFSUQ_05685</name>
</gene>
<protein>
    <submittedName>
        <fullName evidence="2">Uncharacterized protein</fullName>
    </submittedName>
</protein>
<feature type="region of interest" description="Disordered" evidence="1">
    <location>
        <begin position="1"/>
        <end position="22"/>
    </location>
</feature>
<reference evidence="3" key="1">
    <citation type="journal article" date="2019" name="Int. J. Syst. Evol. Microbiol.">
        <title>The Global Catalogue of Microorganisms (GCM) 10K type strain sequencing project: providing services to taxonomists for standard genome sequencing and annotation.</title>
        <authorList>
            <consortium name="The Broad Institute Genomics Platform"/>
            <consortium name="The Broad Institute Genome Sequencing Center for Infectious Disease"/>
            <person name="Wu L."/>
            <person name="Ma J."/>
        </authorList>
    </citation>
    <scope>NUCLEOTIDE SEQUENCE [LARGE SCALE GENOMIC DNA]</scope>
    <source>
        <strain evidence="3">TISTR 1511</strain>
    </source>
</reference>
<proteinExistence type="predicted"/>
<evidence type="ECO:0000313" key="3">
    <source>
        <dbReference type="Proteomes" id="UP001597453"/>
    </source>
</evidence>